<dbReference type="PANTHER" id="PTHR20772:SF4">
    <property type="entry name" value="HYPOTHETICAL AMINO ACID TRANSPORTER (EUROFUNG)"/>
    <property type="match status" value="1"/>
</dbReference>
<dbReference type="GO" id="GO:0008237">
    <property type="term" value="F:metallopeptidase activity"/>
    <property type="evidence" value="ECO:0007669"/>
    <property type="project" value="InterPro"/>
</dbReference>
<name>A0A401KJV6_ASPAW</name>
<dbReference type="Proteomes" id="UP000286921">
    <property type="component" value="Unassembled WGS sequence"/>
</dbReference>
<dbReference type="Gene3D" id="1.20.1250.20">
    <property type="entry name" value="MFS general substrate transporter like domains"/>
    <property type="match status" value="1"/>
</dbReference>
<keyword evidence="5" id="KW-1185">Reference proteome</keyword>
<gene>
    <name evidence="4" type="ORF">AAWM_02317</name>
</gene>
<protein>
    <submittedName>
        <fullName evidence="4">Protein FMP42</fullName>
    </submittedName>
</protein>
<dbReference type="InterPro" id="IPR024079">
    <property type="entry name" value="MetalloPept_cat_dom_sf"/>
</dbReference>
<feature type="transmembrane region" description="Helical" evidence="3">
    <location>
        <begin position="471"/>
        <end position="491"/>
    </location>
</feature>
<comment type="subcellular location">
    <subcellularLocation>
        <location evidence="1">Membrane</location>
        <topology evidence="1">Multi-pass membrane protein</topology>
    </subcellularLocation>
</comment>
<proteinExistence type="predicted"/>
<feature type="transmembrane region" description="Helical" evidence="3">
    <location>
        <begin position="689"/>
        <end position="708"/>
    </location>
</feature>
<keyword evidence="3" id="KW-0472">Membrane</keyword>
<feature type="transmembrane region" description="Helical" evidence="3">
    <location>
        <begin position="438"/>
        <end position="459"/>
    </location>
</feature>
<keyword evidence="3" id="KW-1133">Transmembrane helix</keyword>
<dbReference type="PANTHER" id="PTHR20772">
    <property type="entry name" value="PROTEIN FMP42"/>
    <property type="match status" value="1"/>
</dbReference>
<accession>A0A401KJV6</accession>
<dbReference type="InterPro" id="IPR052599">
    <property type="entry name" value="SLC43A_AATransporter"/>
</dbReference>
<dbReference type="InterPro" id="IPR036259">
    <property type="entry name" value="MFS_trans_sf"/>
</dbReference>
<dbReference type="GO" id="GO:0022857">
    <property type="term" value="F:transmembrane transporter activity"/>
    <property type="evidence" value="ECO:0007669"/>
    <property type="project" value="InterPro"/>
</dbReference>
<feature type="transmembrane region" description="Helical" evidence="3">
    <location>
        <begin position="769"/>
        <end position="790"/>
    </location>
</feature>
<comment type="caution">
    <text evidence="4">The sequence shown here is derived from an EMBL/GenBank/DDBJ whole genome shotgun (WGS) entry which is preliminary data.</text>
</comment>
<feature type="transmembrane region" description="Helical" evidence="3">
    <location>
        <begin position="740"/>
        <end position="757"/>
    </location>
</feature>
<dbReference type="CDD" id="cd06174">
    <property type="entry name" value="MFS"/>
    <property type="match status" value="1"/>
</dbReference>
<feature type="region of interest" description="Disordered" evidence="2">
    <location>
        <begin position="842"/>
        <end position="864"/>
    </location>
</feature>
<keyword evidence="3" id="KW-0812">Transmembrane</keyword>
<feature type="transmembrane region" description="Helical" evidence="3">
    <location>
        <begin position="498"/>
        <end position="520"/>
    </location>
</feature>
<dbReference type="EMBL" id="BDHI01000002">
    <property type="protein sequence ID" value="GCB19432.1"/>
    <property type="molecule type" value="Genomic_DNA"/>
</dbReference>
<dbReference type="Gene3D" id="3.40.390.10">
    <property type="entry name" value="Collagenase (Catalytic Domain)"/>
    <property type="match status" value="1"/>
</dbReference>
<dbReference type="SUPFAM" id="SSF103473">
    <property type="entry name" value="MFS general substrate transporter"/>
    <property type="match status" value="1"/>
</dbReference>
<feature type="transmembrane region" description="Helical" evidence="3">
    <location>
        <begin position="532"/>
        <end position="551"/>
    </location>
</feature>
<evidence type="ECO:0000313" key="4">
    <source>
        <dbReference type="EMBL" id="GCB19432.1"/>
    </source>
</evidence>
<dbReference type="GO" id="GO:0000329">
    <property type="term" value="C:fungal-type vacuole membrane"/>
    <property type="evidence" value="ECO:0007669"/>
    <property type="project" value="TreeGrafter"/>
</dbReference>
<evidence type="ECO:0000256" key="3">
    <source>
        <dbReference type="SAM" id="Phobius"/>
    </source>
</evidence>
<sequence length="864" mass="95403">MPDIRGATLTPSTSKADYLEALKEAVGPGGLRTLPPESVDSPELQDFRRSLANSTATAPGRYTCSSEKPLPVTIRGINNRATLQGGFGGVIPRWKPDNPPQSINFAAFENGYPRPGLALLAANALRDAANDWNELDLGVKFHWVQDIEKASFVLSYAGNQGDVLAEAFFPNEDDLSYLNVYSSAFQPGTVQYLKNIFLHELGHVLGFRHEFAPELEDNKDDFTVQFGPRNPLSVMGYEFPPRLQTTDRDSAEAFYKFPGSHLGWKEARAPKEKRRMLPIKDCVSMSLVQHVSAIEGVDREPEPQDDSTIATAVTGEPLTAIHRKISYDILQPPPAPVEVAGTPAYKVSTAKRLAQVIVTILACWFAAGVVFGFAALKPVLVAEGVYRDLCTADELRDGVEVCSEQDLRLNLFFTIGSITANVSALPVGTILDRYGSRICGFAGCLLLALGSSLMAYSFSQPQFDGYMAGNFFLALGGTFIFVPSFQIANAFPKYAGTIVALVTGAFDASAAVYLFYRIVYEATGGSFDPRKFFLGYTIVPGLILVALITLMPSRDYQGTHELEVKIEKAEDATRDIHDSDDDIESDTELRRVRSERAERRRNKMRKIAKVLGDEDERKEREQREEDRHAASAVWGALHGQPAHKQMATPWFILITLMTVLQMLRMNYFIATIRAQYAYMLDSDELAVQINSFFDVALPVGGIISTPFVGLLLDHVSVPAVLAIIVVLTTVIGILNSIPVLWTGYVTVTLFVLLRPLYYSAMSDYATKVFGFATFGRVYGTIICVSGMVNFAQYGLDALTHGPFDGNPIPINSFFAVAGFVVGTALVSFVYVAGRRLRAREQELEEDEERQRLIREESDEEDYED</sequence>
<evidence type="ECO:0000256" key="2">
    <source>
        <dbReference type="SAM" id="MobiDB-lite"/>
    </source>
</evidence>
<dbReference type="SUPFAM" id="SSF55486">
    <property type="entry name" value="Metalloproteases ('zincins'), catalytic domain"/>
    <property type="match status" value="1"/>
</dbReference>
<feature type="transmembrane region" description="Helical" evidence="3">
    <location>
        <begin position="411"/>
        <end position="431"/>
    </location>
</feature>
<organism evidence="4 5">
    <name type="scientific">Aspergillus awamori</name>
    <name type="common">Black koji mold</name>
    <dbReference type="NCBI Taxonomy" id="105351"/>
    <lineage>
        <taxon>Eukaryota</taxon>
        <taxon>Fungi</taxon>
        <taxon>Dikarya</taxon>
        <taxon>Ascomycota</taxon>
        <taxon>Pezizomycotina</taxon>
        <taxon>Eurotiomycetes</taxon>
        <taxon>Eurotiomycetidae</taxon>
        <taxon>Eurotiales</taxon>
        <taxon>Aspergillaceae</taxon>
        <taxon>Aspergillus</taxon>
    </lineage>
</organism>
<evidence type="ECO:0000313" key="5">
    <source>
        <dbReference type="Proteomes" id="UP000286921"/>
    </source>
</evidence>
<feature type="transmembrane region" description="Helical" evidence="3">
    <location>
        <begin position="810"/>
        <end position="832"/>
    </location>
</feature>
<dbReference type="STRING" id="105351.A0A401KJV6"/>
<feature type="transmembrane region" description="Helical" evidence="3">
    <location>
        <begin position="650"/>
        <end position="669"/>
    </location>
</feature>
<dbReference type="AlphaFoldDB" id="A0A401KJV6"/>
<evidence type="ECO:0000256" key="1">
    <source>
        <dbReference type="ARBA" id="ARBA00004141"/>
    </source>
</evidence>
<dbReference type="InterPro" id="IPR011701">
    <property type="entry name" value="MFS"/>
</dbReference>
<feature type="transmembrane region" description="Helical" evidence="3">
    <location>
        <begin position="356"/>
        <end position="376"/>
    </location>
</feature>
<dbReference type="Pfam" id="PF07690">
    <property type="entry name" value="MFS_1"/>
    <property type="match status" value="1"/>
</dbReference>
<reference evidence="4 5" key="1">
    <citation type="submission" date="2016-09" db="EMBL/GenBank/DDBJ databases">
        <title>Aspergillus awamori IFM 58123T.</title>
        <authorList>
            <person name="Kusuya Y."/>
            <person name="Shimizu M."/>
            <person name="Takahashi H."/>
            <person name="Yaguchi T."/>
        </authorList>
    </citation>
    <scope>NUCLEOTIDE SEQUENCE [LARGE SCALE GENOMIC DNA]</scope>
    <source>
        <strain evidence="4 5">IFM 58123</strain>
    </source>
</reference>